<proteinExistence type="predicted"/>
<organism evidence="4 5">
    <name type="scientific">Desmophyllum pertusum</name>
    <dbReference type="NCBI Taxonomy" id="174260"/>
    <lineage>
        <taxon>Eukaryota</taxon>
        <taxon>Metazoa</taxon>
        <taxon>Cnidaria</taxon>
        <taxon>Anthozoa</taxon>
        <taxon>Hexacorallia</taxon>
        <taxon>Scleractinia</taxon>
        <taxon>Caryophylliina</taxon>
        <taxon>Caryophylliidae</taxon>
        <taxon>Desmophyllum</taxon>
    </lineage>
</organism>
<evidence type="ECO:0000256" key="2">
    <source>
        <dbReference type="ARBA" id="ARBA00023242"/>
    </source>
</evidence>
<dbReference type="InterPro" id="IPR000953">
    <property type="entry name" value="Chromo/chromo_shadow_dom"/>
</dbReference>
<dbReference type="GO" id="GO:1990904">
    <property type="term" value="C:ribonucleoprotein complex"/>
    <property type="evidence" value="ECO:0007669"/>
    <property type="project" value="UniProtKB-KW"/>
</dbReference>
<dbReference type="EMBL" id="MU826881">
    <property type="protein sequence ID" value="KAJ7369872.1"/>
    <property type="molecule type" value="Genomic_DNA"/>
</dbReference>
<gene>
    <name evidence="4" type="primary">LHP1_3</name>
    <name evidence="4" type="ORF">OS493_035763</name>
</gene>
<dbReference type="SMART" id="SM00298">
    <property type="entry name" value="CHROMO"/>
    <property type="match status" value="1"/>
</dbReference>
<dbReference type="InterPro" id="IPR051219">
    <property type="entry name" value="Heterochromatin_chromo-domain"/>
</dbReference>
<feature type="domain" description="Chromo" evidence="3">
    <location>
        <begin position="41"/>
        <end position="78"/>
    </location>
</feature>
<sequence length="230" mass="26998">MAAVDNKRRVSKIDYQQLHNLSSVVLYDTPKKKLKTYPQTYNVERIIYRRKVRNDHEYLIKWEGWPLESCTWEPSSHLTPELLRNYDNPPRPSQVRLHEAGRQVYSAILSSLKSKSLAPAYIPMELDLWRYVSKNRGVDSDHKGFKLYKREELSLLNSLPNHWWYFLNDHGQGQAVKSPLKIKAVLSWTPAHQIYKDGKLIAAPRMPLEKLCVDILRRPCDADNLFEVEQ</sequence>
<dbReference type="Proteomes" id="UP001163046">
    <property type="component" value="Unassembled WGS sequence"/>
</dbReference>
<dbReference type="GO" id="GO:0005634">
    <property type="term" value="C:nucleus"/>
    <property type="evidence" value="ECO:0007669"/>
    <property type="project" value="UniProtKB-SubCell"/>
</dbReference>
<dbReference type="CDD" id="cd00024">
    <property type="entry name" value="CD_CSD"/>
    <property type="match status" value="1"/>
</dbReference>
<accession>A0A9W9YUS3</accession>
<dbReference type="InterPro" id="IPR023779">
    <property type="entry name" value="Chromodomain_CS"/>
</dbReference>
<evidence type="ECO:0000256" key="1">
    <source>
        <dbReference type="ARBA" id="ARBA00004123"/>
    </source>
</evidence>
<dbReference type="Pfam" id="PF00385">
    <property type="entry name" value="Chromo"/>
    <property type="match status" value="1"/>
</dbReference>
<dbReference type="InterPro" id="IPR023780">
    <property type="entry name" value="Chromo_domain"/>
</dbReference>
<dbReference type="PROSITE" id="PS50013">
    <property type="entry name" value="CHROMO_2"/>
    <property type="match status" value="1"/>
</dbReference>
<keyword evidence="4" id="KW-0687">Ribonucleoprotein</keyword>
<keyword evidence="2" id="KW-0539">Nucleus</keyword>
<dbReference type="AlphaFoldDB" id="A0A9W9YUS3"/>
<dbReference type="OrthoDB" id="5959797at2759"/>
<evidence type="ECO:0000313" key="5">
    <source>
        <dbReference type="Proteomes" id="UP001163046"/>
    </source>
</evidence>
<dbReference type="PANTHER" id="PTHR22812">
    <property type="entry name" value="CHROMOBOX PROTEIN"/>
    <property type="match status" value="1"/>
</dbReference>
<name>A0A9W9YUS3_9CNID</name>
<evidence type="ECO:0000313" key="4">
    <source>
        <dbReference type="EMBL" id="KAJ7369872.1"/>
    </source>
</evidence>
<dbReference type="SUPFAM" id="SSF54160">
    <property type="entry name" value="Chromo domain-like"/>
    <property type="match status" value="1"/>
</dbReference>
<dbReference type="InterPro" id="IPR016197">
    <property type="entry name" value="Chromo-like_dom_sf"/>
</dbReference>
<keyword evidence="5" id="KW-1185">Reference proteome</keyword>
<comment type="caution">
    <text evidence="4">The sequence shown here is derived from an EMBL/GenBank/DDBJ whole genome shotgun (WGS) entry which is preliminary data.</text>
</comment>
<protein>
    <submittedName>
        <fullName evidence="4">La ribonucleoprotein</fullName>
    </submittedName>
</protein>
<dbReference type="PROSITE" id="PS00598">
    <property type="entry name" value="CHROMO_1"/>
    <property type="match status" value="1"/>
</dbReference>
<comment type="subcellular location">
    <subcellularLocation>
        <location evidence="1">Nucleus</location>
    </subcellularLocation>
</comment>
<evidence type="ECO:0000259" key="3">
    <source>
        <dbReference type="PROSITE" id="PS50013"/>
    </source>
</evidence>
<reference evidence="4" key="1">
    <citation type="submission" date="2023-01" db="EMBL/GenBank/DDBJ databases">
        <title>Genome assembly of the deep-sea coral Lophelia pertusa.</title>
        <authorList>
            <person name="Herrera S."/>
            <person name="Cordes E."/>
        </authorList>
    </citation>
    <scope>NUCLEOTIDE SEQUENCE</scope>
    <source>
        <strain evidence="4">USNM1676648</strain>
        <tissue evidence="4">Polyp</tissue>
    </source>
</reference>
<dbReference type="Gene3D" id="2.40.50.40">
    <property type="match status" value="1"/>
</dbReference>